<dbReference type="AlphaFoldDB" id="B4MUT9"/>
<dbReference type="Gene3D" id="3.40.50.2000">
    <property type="entry name" value="Glycogen Phosphorylase B"/>
    <property type="match status" value="1"/>
</dbReference>
<dbReference type="OrthoDB" id="5835829at2759"/>
<feature type="transmembrane region" description="Helical" evidence="4">
    <location>
        <begin position="311"/>
        <end position="329"/>
    </location>
</feature>
<dbReference type="eggNOG" id="KOG1192">
    <property type="taxonomic scope" value="Eukaryota"/>
</dbReference>
<reference evidence="5 6" key="1">
    <citation type="journal article" date="2007" name="Nature">
        <title>Evolution of genes and genomes on the Drosophila phylogeny.</title>
        <authorList>
            <consortium name="Drosophila 12 Genomes Consortium"/>
            <person name="Clark A.G."/>
            <person name="Eisen M.B."/>
            <person name="Smith D.R."/>
            <person name="Bergman C.M."/>
            <person name="Oliver B."/>
            <person name="Markow T.A."/>
            <person name="Kaufman T.C."/>
            <person name="Kellis M."/>
            <person name="Gelbart W."/>
            <person name="Iyer V.N."/>
            <person name="Pollard D.A."/>
            <person name="Sackton T.B."/>
            <person name="Larracuente A.M."/>
            <person name="Singh N.D."/>
            <person name="Abad J.P."/>
            <person name="Abt D.N."/>
            <person name="Adryan B."/>
            <person name="Aguade M."/>
            <person name="Akashi H."/>
            <person name="Anderson W.W."/>
            <person name="Aquadro C.F."/>
            <person name="Ardell D.H."/>
            <person name="Arguello R."/>
            <person name="Artieri C.G."/>
            <person name="Barbash D.A."/>
            <person name="Barker D."/>
            <person name="Barsanti P."/>
            <person name="Batterham P."/>
            <person name="Batzoglou S."/>
            <person name="Begun D."/>
            <person name="Bhutkar A."/>
            <person name="Blanco E."/>
            <person name="Bosak S.A."/>
            <person name="Bradley R.K."/>
            <person name="Brand A.D."/>
            <person name="Brent M.R."/>
            <person name="Brooks A.N."/>
            <person name="Brown R.H."/>
            <person name="Butlin R.K."/>
            <person name="Caggese C."/>
            <person name="Calvi B.R."/>
            <person name="Bernardo de Carvalho A."/>
            <person name="Caspi A."/>
            <person name="Castrezana S."/>
            <person name="Celniker S.E."/>
            <person name="Chang J.L."/>
            <person name="Chapple C."/>
            <person name="Chatterji S."/>
            <person name="Chinwalla A."/>
            <person name="Civetta A."/>
            <person name="Clifton S.W."/>
            <person name="Comeron J.M."/>
            <person name="Costello J.C."/>
            <person name="Coyne J.A."/>
            <person name="Daub J."/>
            <person name="David R.G."/>
            <person name="Delcher A.L."/>
            <person name="Delehaunty K."/>
            <person name="Do C.B."/>
            <person name="Ebling H."/>
            <person name="Edwards K."/>
            <person name="Eickbush T."/>
            <person name="Evans J.D."/>
            <person name="Filipski A."/>
            <person name="Findeiss S."/>
            <person name="Freyhult E."/>
            <person name="Fulton L."/>
            <person name="Fulton R."/>
            <person name="Garcia A.C."/>
            <person name="Gardiner A."/>
            <person name="Garfield D.A."/>
            <person name="Garvin B.E."/>
            <person name="Gibson G."/>
            <person name="Gilbert D."/>
            <person name="Gnerre S."/>
            <person name="Godfrey J."/>
            <person name="Good R."/>
            <person name="Gotea V."/>
            <person name="Gravely B."/>
            <person name="Greenberg A.J."/>
            <person name="Griffiths-Jones S."/>
            <person name="Gross S."/>
            <person name="Guigo R."/>
            <person name="Gustafson E.A."/>
            <person name="Haerty W."/>
            <person name="Hahn M.W."/>
            <person name="Halligan D.L."/>
            <person name="Halpern A.L."/>
            <person name="Halter G.M."/>
            <person name="Han M.V."/>
            <person name="Heger A."/>
            <person name="Hillier L."/>
            <person name="Hinrichs A.S."/>
            <person name="Holmes I."/>
            <person name="Hoskins R.A."/>
            <person name="Hubisz M.J."/>
            <person name="Hultmark D."/>
            <person name="Huntley M.A."/>
            <person name="Jaffe D.B."/>
            <person name="Jagadeeshan S."/>
            <person name="Jeck W.R."/>
            <person name="Johnson J."/>
            <person name="Jones C.D."/>
            <person name="Jordan W.C."/>
            <person name="Karpen G.H."/>
            <person name="Kataoka E."/>
            <person name="Keightley P.D."/>
            <person name="Kheradpour P."/>
            <person name="Kirkness E.F."/>
            <person name="Koerich L.B."/>
            <person name="Kristiansen K."/>
            <person name="Kudrna D."/>
            <person name="Kulathinal R.J."/>
            <person name="Kumar S."/>
            <person name="Kwok R."/>
            <person name="Lander E."/>
            <person name="Langley C.H."/>
            <person name="Lapoint R."/>
            <person name="Lazzaro B.P."/>
            <person name="Lee S.J."/>
            <person name="Levesque L."/>
            <person name="Li R."/>
            <person name="Lin C.F."/>
            <person name="Lin M.F."/>
            <person name="Lindblad-Toh K."/>
            <person name="Llopart A."/>
            <person name="Long M."/>
            <person name="Low L."/>
            <person name="Lozovsky E."/>
            <person name="Lu J."/>
            <person name="Luo M."/>
            <person name="Machado C.A."/>
            <person name="Makalowski W."/>
            <person name="Marzo M."/>
            <person name="Matsuda M."/>
            <person name="Matzkin L."/>
            <person name="McAllister B."/>
            <person name="McBride C.S."/>
            <person name="McKernan B."/>
            <person name="McKernan K."/>
            <person name="Mendez-Lago M."/>
            <person name="Minx P."/>
            <person name="Mollenhauer M.U."/>
            <person name="Montooth K."/>
            <person name="Mount S.M."/>
            <person name="Mu X."/>
            <person name="Myers E."/>
            <person name="Negre B."/>
            <person name="Newfeld S."/>
            <person name="Nielsen R."/>
            <person name="Noor M.A."/>
            <person name="O'Grady P."/>
            <person name="Pachter L."/>
            <person name="Papaceit M."/>
            <person name="Parisi M.J."/>
            <person name="Parisi M."/>
            <person name="Parts L."/>
            <person name="Pedersen J.S."/>
            <person name="Pesole G."/>
            <person name="Phillippy A.M."/>
            <person name="Ponting C.P."/>
            <person name="Pop M."/>
            <person name="Porcelli D."/>
            <person name="Powell J.R."/>
            <person name="Prohaska S."/>
            <person name="Pruitt K."/>
            <person name="Puig M."/>
            <person name="Quesneville H."/>
            <person name="Ram K.R."/>
            <person name="Rand D."/>
            <person name="Rasmussen M.D."/>
            <person name="Reed L.K."/>
            <person name="Reenan R."/>
            <person name="Reily A."/>
            <person name="Remington K.A."/>
            <person name="Rieger T.T."/>
            <person name="Ritchie M.G."/>
            <person name="Robin C."/>
            <person name="Rogers Y.H."/>
            <person name="Rohde C."/>
            <person name="Rozas J."/>
            <person name="Rubenfield M.J."/>
            <person name="Ruiz A."/>
            <person name="Russo S."/>
            <person name="Salzberg S.L."/>
            <person name="Sanchez-Gracia A."/>
            <person name="Saranga D.J."/>
            <person name="Sato H."/>
            <person name="Schaeffer S.W."/>
            <person name="Schatz M.C."/>
            <person name="Schlenke T."/>
            <person name="Schwartz R."/>
            <person name="Segarra C."/>
            <person name="Singh R.S."/>
            <person name="Sirot L."/>
            <person name="Sirota M."/>
            <person name="Sisneros N.B."/>
            <person name="Smith C.D."/>
            <person name="Smith T.F."/>
            <person name="Spieth J."/>
            <person name="Stage D.E."/>
            <person name="Stark A."/>
            <person name="Stephan W."/>
            <person name="Strausberg R.L."/>
            <person name="Strempel S."/>
            <person name="Sturgill D."/>
            <person name="Sutton G."/>
            <person name="Sutton G.G."/>
            <person name="Tao W."/>
            <person name="Teichmann S."/>
            <person name="Tobari Y.N."/>
            <person name="Tomimura Y."/>
            <person name="Tsolas J.M."/>
            <person name="Valente V.L."/>
            <person name="Venter E."/>
            <person name="Venter J.C."/>
            <person name="Vicario S."/>
            <person name="Vieira F.G."/>
            <person name="Vilella A.J."/>
            <person name="Villasante A."/>
            <person name="Walenz B."/>
            <person name="Wang J."/>
            <person name="Wasserman M."/>
            <person name="Watts T."/>
            <person name="Wilson D."/>
            <person name="Wilson R.K."/>
            <person name="Wing R.A."/>
            <person name="Wolfner M.F."/>
            <person name="Wong A."/>
            <person name="Wong G.K."/>
            <person name="Wu C.I."/>
            <person name="Wu G."/>
            <person name="Yamamoto D."/>
            <person name="Yang H.P."/>
            <person name="Yang S.P."/>
            <person name="Yorke J.A."/>
            <person name="Yoshida K."/>
            <person name="Zdobnov E."/>
            <person name="Zhang P."/>
            <person name="Zhang Y."/>
            <person name="Zimin A.V."/>
            <person name="Baldwin J."/>
            <person name="Abdouelleil A."/>
            <person name="Abdulkadir J."/>
            <person name="Abebe A."/>
            <person name="Abera B."/>
            <person name="Abreu J."/>
            <person name="Acer S.C."/>
            <person name="Aftuck L."/>
            <person name="Alexander A."/>
            <person name="An P."/>
            <person name="Anderson E."/>
            <person name="Anderson S."/>
            <person name="Arachi H."/>
            <person name="Azer M."/>
            <person name="Bachantsang P."/>
            <person name="Barry A."/>
            <person name="Bayul T."/>
            <person name="Berlin A."/>
            <person name="Bessette D."/>
            <person name="Bloom T."/>
            <person name="Blye J."/>
            <person name="Boguslavskiy L."/>
            <person name="Bonnet C."/>
            <person name="Boukhgalter B."/>
            <person name="Bourzgui I."/>
            <person name="Brown A."/>
            <person name="Cahill P."/>
            <person name="Channer S."/>
            <person name="Cheshatsang Y."/>
            <person name="Chuda L."/>
            <person name="Citroen M."/>
            <person name="Collymore A."/>
            <person name="Cooke P."/>
            <person name="Costello M."/>
            <person name="D'Aco K."/>
            <person name="Daza R."/>
            <person name="De Haan G."/>
            <person name="DeGray S."/>
            <person name="DeMaso C."/>
            <person name="Dhargay N."/>
            <person name="Dooley K."/>
            <person name="Dooley E."/>
            <person name="Doricent M."/>
            <person name="Dorje P."/>
            <person name="Dorjee K."/>
            <person name="Dupes A."/>
            <person name="Elong R."/>
            <person name="Falk J."/>
            <person name="Farina A."/>
            <person name="Faro S."/>
            <person name="Ferguson D."/>
            <person name="Fisher S."/>
            <person name="Foley C.D."/>
            <person name="Franke A."/>
            <person name="Friedrich D."/>
            <person name="Gadbois L."/>
            <person name="Gearin G."/>
            <person name="Gearin C.R."/>
            <person name="Giannoukos G."/>
            <person name="Goode T."/>
            <person name="Graham J."/>
            <person name="Grandbois E."/>
            <person name="Grewal S."/>
            <person name="Gyaltsen K."/>
            <person name="Hafez N."/>
            <person name="Hagos B."/>
            <person name="Hall J."/>
            <person name="Henson C."/>
            <person name="Hollinger A."/>
            <person name="Honan T."/>
            <person name="Huard M.D."/>
            <person name="Hughes L."/>
            <person name="Hurhula B."/>
            <person name="Husby M.E."/>
            <person name="Kamat A."/>
            <person name="Kanga B."/>
            <person name="Kashin S."/>
            <person name="Khazanovich D."/>
            <person name="Kisner P."/>
            <person name="Lance K."/>
            <person name="Lara M."/>
            <person name="Lee W."/>
            <person name="Lennon N."/>
            <person name="Letendre F."/>
            <person name="LeVine R."/>
            <person name="Lipovsky A."/>
            <person name="Liu X."/>
            <person name="Liu J."/>
            <person name="Liu S."/>
            <person name="Lokyitsang T."/>
            <person name="Lokyitsang Y."/>
            <person name="Lubonja R."/>
            <person name="Lui A."/>
            <person name="MacDonald P."/>
            <person name="Magnisalis V."/>
            <person name="Maru K."/>
            <person name="Matthews C."/>
            <person name="McCusker W."/>
            <person name="McDonough S."/>
            <person name="Mehta T."/>
            <person name="Meldrim J."/>
            <person name="Meneus L."/>
            <person name="Mihai O."/>
            <person name="Mihalev A."/>
            <person name="Mihova T."/>
            <person name="Mittelman R."/>
            <person name="Mlenga V."/>
            <person name="Montmayeur A."/>
            <person name="Mulrain L."/>
            <person name="Navidi A."/>
            <person name="Naylor J."/>
            <person name="Negash T."/>
            <person name="Nguyen T."/>
            <person name="Nguyen N."/>
            <person name="Nicol R."/>
            <person name="Norbu C."/>
            <person name="Norbu N."/>
            <person name="Novod N."/>
            <person name="O'Neill B."/>
            <person name="Osman S."/>
            <person name="Markiewicz E."/>
            <person name="Oyono O.L."/>
            <person name="Patti C."/>
            <person name="Phunkhang P."/>
            <person name="Pierre F."/>
            <person name="Priest M."/>
            <person name="Raghuraman S."/>
            <person name="Rege F."/>
            <person name="Reyes R."/>
            <person name="Rise C."/>
            <person name="Rogov P."/>
            <person name="Ross K."/>
            <person name="Ryan E."/>
            <person name="Settipalli S."/>
            <person name="Shea T."/>
            <person name="Sherpa N."/>
            <person name="Shi L."/>
            <person name="Shih D."/>
            <person name="Sparrow T."/>
            <person name="Spaulding J."/>
            <person name="Stalker J."/>
            <person name="Stange-Thomann N."/>
            <person name="Stavropoulos S."/>
            <person name="Stone C."/>
            <person name="Strader C."/>
            <person name="Tesfaye S."/>
            <person name="Thomson T."/>
            <person name="Thoulutsang Y."/>
            <person name="Thoulutsang D."/>
            <person name="Topham K."/>
            <person name="Topping I."/>
            <person name="Tsamla T."/>
            <person name="Vassiliev H."/>
            <person name="Vo A."/>
            <person name="Wangchuk T."/>
            <person name="Wangdi T."/>
            <person name="Weiand M."/>
            <person name="Wilkinson J."/>
            <person name="Wilson A."/>
            <person name="Yadav S."/>
            <person name="Young G."/>
            <person name="Yu Q."/>
            <person name="Zembek L."/>
            <person name="Zhong D."/>
            <person name="Zimmer A."/>
            <person name="Zwirko Z."/>
            <person name="Jaffe D.B."/>
            <person name="Alvarez P."/>
            <person name="Brockman W."/>
            <person name="Butler J."/>
            <person name="Chin C."/>
            <person name="Gnerre S."/>
            <person name="Grabherr M."/>
            <person name="Kleber M."/>
            <person name="Mauceli E."/>
            <person name="MacCallum I."/>
        </authorList>
    </citation>
    <scope>NUCLEOTIDE SEQUENCE [LARGE SCALE GENOMIC DNA]</scope>
    <source>
        <strain evidence="6">Tucson 14030-0811.24</strain>
    </source>
</reference>
<protein>
    <recommendedName>
        <fullName evidence="7">UDP-glucuronosyltransferase</fullName>
    </recommendedName>
</protein>
<dbReference type="EMBL" id="CH963857">
    <property type="protein sequence ID" value="EDW76284.2"/>
    <property type="molecule type" value="Genomic_DNA"/>
</dbReference>
<dbReference type="CDD" id="cd03784">
    <property type="entry name" value="GT1_Gtf-like"/>
    <property type="match status" value="1"/>
</dbReference>
<keyword evidence="4" id="KW-0812">Transmembrane</keyword>
<evidence type="ECO:0000313" key="5">
    <source>
        <dbReference type="EMBL" id="EDW76284.2"/>
    </source>
</evidence>
<dbReference type="Proteomes" id="UP000007798">
    <property type="component" value="Unassembled WGS sequence"/>
</dbReference>
<sequence length="334" mass="37868">MRVLADNGHNVTIVTSLKPPIRHKDFNVIHVPLNAAEEQRMSATYLEMLLYGHDSEMPKYEDLTKNVSLIFFNSHSLSEGPIRPNLPGIIEIGGIQVKDQPDPLPNDIANFLDNSKHGAILFSLGSNVRSSHLSQEVVTSMYRVLSGLKQNVIWKWDEMENIPGNSSNIMFSKWLPQDDILAHPNIKLFITHAGKGGIIESQYHGKPMLALPVFADQPYNAAVMVNLGFGLSLEMIKFEETLFKDRLNEVLDNPKYTQSVENFSRLYRDRPLTARETVLYWTEYVLRHHGAKHLQSPIVHMSFIEANNLDIFGIFLSILVVNILFIQFLKGHPG</sequence>
<keyword evidence="4" id="KW-1133">Transmembrane helix</keyword>
<evidence type="ECO:0000256" key="1">
    <source>
        <dbReference type="ARBA" id="ARBA00009995"/>
    </source>
</evidence>
<keyword evidence="4" id="KW-0472">Membrane</keyword>
<keyword evidence="6" id="KW-1185">Reference proteome</keyword>
<dbReference type="STRING" id="7260.B4MUT9"/>
<evidence type="ECO:0000256" key="2">
    <source>
        <dbReference type="ARBA" id="ARBA00022676"/>
    </source>
</evidence>
<accession>B4MUT9</accession>
<evidence type="ECO:0000313" key="6">
    <source>
        <dbReference type="Proteomes" id="UP000007798"/>
    </source>
</evidence>
<proteinExistence type="inferred from homology"/>
<dbReference type="InParanoid" id="B4MUT9"/>
<gene>
    <name evidence="5" type="primary">Dwil\GK14744</name>
    <name evidence="5" type="ORF">Dwil_GK14744</name>
</gene>
<dbReference type="PANTHER" id="PTHR48043:SF159">
    <property type="entry name" value="EG:EG0003.4 PROTEIN-RELATED"/>
    <property type="match status" value="1"/>
</dbReference>
<dbReference type="PANTHER" id="PTHR48043">
    <property type="entry name" value="EG:EG0003.4 PROTEIN-RELATED"/>
    <property type="match status" value="1"/>
</dbReference>
<dbReference type="Pfam" id="PF00201">
    <property type="entry name" value="UDPGT"/>
    <property type="match status" value="1"/>
</dbReference>
<name>B4MUT9_DROWI</name>
<dbReference type="HOGENOM" id="CLU_012949_0_2_1"/>
<dbReference type="GO" id="GO:0008194">
    <property type="term" value="F:UDP-glycosyltransferase activity"/>
    <property type="evidence" value="ECO:0007669"/>
    <property type="project" value="InterPro"/>
</dbReference>
<organism evidence="5 6">
    <name type="scientific">Drosophila willistoni</name>
    <name type="common">Fruit fly</name>
    <dbReference type="NCBI Taxonomy" id="7260"/>
    <lineage>
        <taxon>Eukaryota</taxon>
        <taxon>Metazoa</taxon>
        <taxon>Ecdysozoa</taxon>
        <taxon>Arthropoda</taxon>
        <taxon>Hexapoda</taxon>
        <taxon>Insecta</taxon>
        <taxon>Pterygota</taxon>
        <taxon>Neoptera</taxon>
        <taxon>Endopterygota</taxon>
        <taxon>Diptera</taxon>
        <taxon>Brachycera</taxon>
        <taxon>Muscomorpha</taxon>
        <taxon>Ephydroidea</taxon>
        <taxon>Drosophilidae</taxon>
        <taxon>Drosophila</taxon>
        <taxon>Sophophora</taxon>
    </lineage>
</organism>
<keyword evidence="2" id="KW-0328">Glycosyltransferase</keyword>
<dbReference type="FunFam" id="3.40.50.2000:FF:000050">
    <property type="entry name" value="UDP-glucuronosyltransferase"/>
    <property type="match status" value="1"/>
</dbReference>
<evidence type="ECO:0008006" key="7">
    <source>
        <dbReference type="Google" id="ProtNLM"/>
    </source>
</evidence>
<keyword evidence="3" id="KW-0808">Transferase</keyword>
<dbReference type="SUPFAM" id="SSF53756">
    <property type="entry name" value="UDP-Glycosyltransferase/glycogen phosphorylase"/>
    <property type="match status" value="1"/>
</dbReference>
<evidence type="ECO:0000256" key="3">
    <source>
        <dbReference type="ARBA" id="ARBA00022679"/>
    </source>
</evidence>
<dbReference type="InterPro" id="IPR002213">
    <property type="entry name" value="UDP_glucos_trans"/>
</dbReference>
<dbReference type="InterPro" id="IPR050271">
    <property type="entry name" value="UDP-glycosyltransferase"/>
</dbReference>
<evidence type="ECO:0000256" key="4">
    <source>
        <dbReference type="SAM" id="Phobius"/>
    </source>
</evidence>
<comment type="similarity">
    <text evidence="1">Belongs to the UDP-glycosyltransferase family.</text>
</comment>